<dbReference type="Pfam" id="PF18291">
    <property type="entry name" value="HU-HIG"/>
    <property type="match status" value="1"/>
</dbReference>
<evidence type="ECO:0000313" key="3">
    <source>
        <dbReference type="EMBL" id="HJD53345.1"/>
    </source>
</evidence>
<dbReference type="SUPFAM" id="SSF47729">
    <property type="entry name" value="IHF-like DNA-binding proteins"/>
    <property type="match status" value="1"/>
</dbReference>
<protein>
    <submittedName>
        <fullName evidence="3">DNA-binding protein</fullName>
    </submittedName>
</protein>
<dbReference type="AlphaFoldDB" id="A0A9D2ZUD3"/>
<dbReference type="InterPro" id="IPR005902">
    <property type="entry name" value="HU_DNA-bd_put"/>
</dbReference>
<dbReference type="NCBIfam" id="TIGR01201">
    <property type="entry name" value="HU_rel"/>
    <property type="match status" value="1"/>
</dbReference>
<organism evidence="3 4">
    <name type="scientific">Candidatus Avibacteroides avistercoris</name>
    <dbReference type="NCBI Taxonomy" id="2840690"/>
    <lineage>
        <taxon>Bacteria</taxon>
        <taxon>Pseudomonadati</taxon>
        <taxon>Bacteroidota</taxon>
        <taxon>Bacteroidia</taxon>
        <taxon>Bacteroidales</taxon>
        <taxon>Bacteroidaceae</taxon>
        <taxon>Bacteroidaceae incertae sedis</taxon>
        <taxon>Candidatus Avibacteroides</taxon>
    </lineage>
</organism>
<evidence type="ECO:0000313" key="4">
    <source>
        <dbReference type="Proteomes" id="UP000787625"/>
    </source>
</evidence>
<evidence type="ECO:0000256" key="1">
    <source>
        <dbReference type="ARBA" id="ARBA00023125"/>
    </source>
</evidence>
<evidence type="ECO:0000259" key="2">
    <source>
        <dbReference type="Pfam" id="PF18291"/>
    </source>
</evidence>
<dbReference type="InterPro" id="IPR041607">
    <property type="entry name" value="HU-HIG"/>
</dbReference>
<dbReference type="EMBL" id="DWUP01000149">
    <property type="protein sequence ID" value="HJD53345.1"/>
    <property type="molecule type" value="Genomic_DNA"/>
</dbReference>
<dbReference type="GO" id="GO:0003677">
    <property type="term" value="F:DNA binding"/>
    <property type="evidence" value="ECO:0007669"/>
    <property type="project" value="UniProtKB-KW"/>
</dbReference>
<comment type="caution">
    <text evidence="3">The sequence shown here is derived from an EMBL/GenBank/DDBJ whole genome shotgun (WGS) entry which is preliminary data.</text>
</comment>
<sequence>MATKYTMQEMPDLRDDGTHKLYPRMVIVGRRTLDDIAGEVAIGSTFSRGEIVGVITSFVQEMATQMSRGYSVSIDGLGTFTPALGLADGKEAEQVDGGKRINAQSVKVSDINFRADRAIVIDTDRRCDFERVPHNITRHVSSYTPDERLAMALRHLDTAPMLTVSEYVAMTGLGRTTAATELRRLASTPGTGLASSGAGPHKVYVKDNK</sequence>
<accession>A0A9D2ZUD3</accession>
<dbReference type="InterPro" id="IPR010992">
    <property type="entry name" value="IHF-like_DNA-bd_dom_sf"/>
</dbReference>
<name>A0A9D2ZUD3_9BACT</name>
<reference evidence="3" key="2">
    <citation type="submission" date="2021-04" db="EMBL/GenBank/DDBJ databases">
        <authorList>
            <person name="Gilroy R."/>
        </authorList>
    </citation>
    <scope>NUCLEOTIDE SEQUENCE</scope>
    <source>
        <strain evidence="3">MalCec1-1739</strain>
    </source>
</reference>
<dbReference type="Proteomes" id="UP000787625">
    <property type="component" value="Unassembled WGS sequence"/>
</dbReference>
<feature type="domain" description="HU" evidence="2">
    <location>
        <begin position="1"/>
        <end position="131"/>
    </location>
</feature>
<proteinExistence type="predicted"/>
<reference evidence="3" key="1">
    <citation type="journal article" date="2021" name="PeerJ">
        <title>Extensive microbial diversity within the chicken gut microbiome revealed by metagenomics and culture.</title>
        <authorList>
            <person name="Gilroy R."/>
            <person name="Ravi A."/>
            <person name="Getino M."/>
            <person name="Pursley I."/>
            <person name="Horton D.L."/>
            <person name="Alikhan N.F."/>
            <person name="Baker D."/>
            <person name="Gharbi K."/>
            <person name="Hall N."/>
            <person name="Watson M."/>
            <person name="Adriaenssens E.M."/>
            <person name="Foster-Nyarko E."/>
            <person name="Jarju S."/>
            <person name="Secka A."/>
            <person name="Antonio M."/>
            <person name="Oren A."/>
            <person name="Chaudhuri R.R."/>
            <person name="La Ragione R."/>
            <person name="Hildebrand F."/>
            <person name="Pallen M.J."/>
        </authorList>
    </citation>
    <scope>NUCLEOTIDE SEQUENCE</scope>
    <source>
        <strain evidence="3">MalCec1-1739</strain>
    </source>
</reference>
<keyword evidence="1 3" id="KW-0238">DNA-binding</keyword>
<gene>
    <name evidence="3" type="ORF">IAA93_06450</name>
</gene>